<organism evidence="2 3">
    <name type="scientific">Punica granatum</name>
    <name type="common">Pomegranate</name>
    <dbReference type="NCBI Taxonomy" id="22663"/>
    <lineage>
        <taxon>Eukaryota</taxon>
        <taxon>Viridiplantae</taxon>
        <taxon>Streptophyta</taxon>
        <taxon>Embryophyta</taxon>
        <taxon>Tracheophyta</taxon>
        <taxon>Spermatophyta</taxon>
        <taxon>Magnoliopsida</taxon>
        <taxon>eudicotyledons</taxon>
        <taxon>Gunneridae</taxon>
        <taxon>Pentapetalae</taxon>
        <taxon>rosids</taxon>
        <taxon>malvids</taxon>
        <taxon>Myrtales</taxon>
        <taxon>Lythraceae</taxon>
        <taxon>Punica</taxon>
    </lineage>
</organism>
<accession>A0A218WYB0</accession>
<proteinExistence type="predicted"/>
<evidence type="ECO:0000313" key="2">
    <source>
        <dbReference type="EMBL" id="OWM77536.1"/>
    </source>
</evidence>
<name>A0A218WYB0_PUNGR</name>
<feature type="compositionally biased region" description="Basic and acidic residues" evidence="1">
    <location>
        <begin position="140"/>
        <end position="157"/>
    </location>
</feature>
<reference evidence="3" key="1">
    <citation type="journal article" date="2017" name="Plant J.">
        <title>The pomegranate (Punica granatum L.) genome and the genomics of punicalagin biosynthesis.</title>
        <authorList>
            <person name="Qin G."/>
            <person name="Xu C."/>
            <person name="Ming R."/>
            <person name="Tang H."/>
            <person name="Guyot R."/>
            <person name="Kramer E.M."/>
            <person name="Hu Y."/>
            <person name="Yi X."/>
            <person name="Qi Y."/>
            <person name="Xu X."/>
            <person name="Gao Z."/>
            <person name="Pan H."/>
            <person name="Jian J."/>
            <person name="Tian Y."/>
            <person name="Yue Z."/>
            <person name="Xu Y."/>
        </authorList>
    </citation>
    <scope>NUCLEOTIDE SEQUENCE [LARGE SCALE GENOMIC DNA]</scope>
    <source>
        <strain evidence="3">cv. Dabenzi</strain>
    </source>
</reference>
<sequence length="157" mass="17123">MPLSRNNIPSLGFSRKAVRLDRIGGGLNSADRLDRGWAGELGRTDGCRAGRVGIGPRGALGRRKRWATEDFGPQTDWAERAGPVRSGSNTRLGGMGRADWVGSPLLDWAGPTRLGGTSERRGDGAGRRGRRRQVPPGLRRARDGRHGNWKSRGREDF</sequence>
<protein>
    <submittedName>
        <fullName evidence="2">Uncharacterized protein</fullName>
    </submittedName>
</protein>
<feature type="region of interest" description="Disordered" evidence="1">
    <location>
        <begin position="55"/>
        <end position="157"/>
    </location>
</feature>
<comment type="caution">
    <text evidence="2">The sequence shown here is derived from an EMBL/GenBank/DDBJ whole genome shotgun (WGS) entry which is preliminary data.</text>
</comment>
<gene>
    <name evidence="2" type="ORF">CDL15_Pgr016934</name>
</gene>
<dbReference type="AlphaFoldDB" id="A0A218WYB0"/>
<dbReference type="EMBL" id="MTKT01002534">
    <property type="protein sequence ID" value="OWM77536.1"/>
    <property type="molecule type" value="Genomic_DNA"/>
</dbReference>
<evidence type="ECO:0000313" key="3">
    <source>
        <dbReference type="Proteomes" id="UP000197138"/>
    </source>
</evidence>
<evidence type="ECO:0000256" key="1">
    <source>
        <dbReference type="SAM" id="MobiDB-lite"/>
    </source>
</evidence>
<dbReference type="Proteomes" id="UP000197138">
    <property type="component" value="Unassembled WGS sequence"/>
</dbReference>